<proteinExistence type="predicted"/>
<gene>
    <name evidence="2" type="ORF">AK830_g4359</name>
</gene>
<name>A0A0P7BLL6_9HYPO</name>
<dbReference type="AlphaFoldDB" id="A0A0P7BLL6"/>
<evidence type="ECO:0000256" key="1">
    <source>
        <dbReference type="SAM" id="SignalP"/>
    </source>
</evidence>
<feature type="chain" id="PRO_5006135959" evidence="1">
    <location>
        <begin position="22"/>
        <end position="239"/>
    </location>
</feature>
<dbReference type="EMBL" id="LKCW01000052">
    <property type="protein sequence ID" value="KPM42242.1"/>
    <property type="molecule type" value="Genomic_DNA"/>
</dbReference>
<organism evidence="2 3">
    <name type="scientific">Neonectria ditissima</name>
    <dbReference type="NCBI Taxonomy" id="78410"/>
    <lineage>
        <taxon>Eukaryota</taxon>
        <taxon>Fungi</taxon>
        <taxon>Dikarya</taxon>
        <taxon>Ascomycota</taxon>
        <taxon>Pezizomycotina</taxon>
        <taxon>Sordariomycetes</taxon>
        <taxon>Hypocreomycetidae</taxon>
        <taxon>Hypocreales</taxon>
        <taxon>Nectriaceae</taxon>
        <taxon>Neonectria</taxon>
    </lineage>
</organism>
<accession>A0A0P7BLL6</accession>
<evidence type="ECO:0000313" key="3">
    <source>
        <dbReference type="Proteomes" id="UP000050424"/>
    </source>
</evidence>
<dbReference type="Proteomes" id="UP000050424">
    <property type="component" value="Unassembled WGS sequence"/>
</dbReference>
<evidence type="ECO:0000313" key="2">
    <source>
        <dbReference type="EMBL" id="KPM42242.1"/>
    </source>
</evidence>
<comment type="caution">
    <text evidence="2">The sequence shown here is derived from an EMBL/GenBank/DDBJ whole genome shotgun (WGS) entry which is preliminary data.</text>
</comment>
<keyword evidence="1" id="KW-0732">Signal</keyword>
<protein>
    <submittedName>
        <fullName evidence="2">Uncharacterized protein</fullName>
    </submittedName>
</protein>
<feature type="signal peptide" evidence="1">
    <location>
        <begin position="1"/>
        <end position="21"/>
    </location>
</feature>
<keyword evidence="3" id="KW-1185">Reference proteome</keyword>
<sequence length="239" mass="25415">MKSTLSASVGLLIAAATLSEAVTLKHYAFPDCSGGYGQCTNVWPRQCCTVGVPIFGMGSSVKFISLPPMGFGYIFEAGTMAQPGQPATGCNGVSTGVAFSLDQCVNGRGAFSVSGSEWDAIAKEECDPCEGKLGTIELGVDISIGTKYISGISKRAVPEVKAHMAFEDGAEGCQLADRIVLADGHMFKTDSSVPEDDVKLLFGYFHANAKVEDIPEELLKYEVEEENVHQRQSEIAKTL</sequence>
<reference evidence="2 3" key="1">
    <citation type="submission" date="2015-09" db="EMBL/GenBank/DDBJ databases">
        <title>Draft genome of a European isolate of the apple canker pathogen Neonectria ditissima.</title>
        <authorList>
            <person name="Gomez-Cortecero A."/>
            <person name="Harrison R.J."/>
            <person name="Armitage A.D."/>
        </authorList>
    </citation>
    <scope>NUCLEOTIDE SEQUENCE [LARGE SCALE GENOMIC DNA]</scope>
    <source>
        <strain evidence="2 3">R09/05</strain>
    </source>
</reference>